<organism evidence="1">
    <name type="scientific">viral metagenome</name>
    <dbReference type="NCBI Taxonomy" id="1070528"/>
    <lineage>
        <taxon>unclassified sequences</taxon>
        <taxon>metagenomes</taxon>
        <taxon>organismal metagenomes</taxon>
    </lineage>
</organism>
<reference evidence="1" key="1">
    <citation type="journal article" date="2020" name="Nature">
        <title>Giant virus diversity and host interactions through global metagenomics.</title>
        <authorList>
            <person name="Schulz F."/>
            <person name="Roux S."/>
            <person name="Paez-Espino D."/>
            <person name="Jungbluth S."/>
            <person name="Walsh D.A."/>
            <person name="Denef V.J."/>
            <person name="McMahon K.D."/>
            <person name="Konstantinidis K.T."/>
            <person name="Eloe-Fadrosh E.A."/>
            <person name="Kyrpides N.C."/>
            <person name="Woyke T."/>
        </authorList>
    </citation>
    <scope>NUCLEOTIDE SEQUENCE</scope>
    <source>
        <strain evidence="1">GVMAG-S-3300011013-78</strain>
    </source>
</reference>
<evidence type="ECO:0000313" key="1">
    <source>
        <dbReference type="EMBL" id="QHU16073.1"/>
    </source>
</evidence>
<dbReference type="EMBL" id="MN740876">
    <property type="protein sequence ID" value="QHU16073.1"/>
    <property type="molecule type" value="Genomic_DNA"/>
</dbReference>
<dbReference type="AlphaFoldDB" id="A0A6C0KFF0"/>
<sequence>MLDKVLSMVNNIVDLNELVTRGIKYIVEGIMVAIAAFAIPKRSLKLDEVLLIALTAAATFSILDAYLPSMAVAARSGAGFGIGGNLVGFPNKA</sequence>
<proteinExistence type="predicted"/>
<protein>
    <submittedName>
        <fullName evidence="1">Uncharacterized protein</fullName>
    </submittedName>
</protein>
<name>A0A6C0KFF0_9ZZZZ</name>
<accession>A0A6C0KFF0</accession>